<accession>A0A497YS36</accession>
<evidence type="ECO:0000313" key="2">
    <source>
        <dbReference type="EMBL" id="PHN97416.1"/>
    </source>
</evidence>
<keyword evidence="4" id="KW-1185">Reference proteome</keyword>
<dbReference type="Proteomes" id="UP001242342">
    <property type="component" value="Unassembled WGS sequence"/>
</dbReference>
<protein>
    <submittedName>
        <fullName evidence="2">Uncharacterized protein</fullName>
    </submittedName>
</protein>
<organism evidence="2 3">
    <name type="scientific">Tenacibaculum discolor</name>
    <dbReference type="NCBI Taxonomy" id="361581"/>
    <lineage>
        <taxon>Bacteria</taxon>
        <taxon>Pseudomonadati</taxon>
        <taxon>Bacteroidota</taxon>
        <taxon>Flavobacteriia</taxon>
        <taxon>Flavobacteriales</taxon>
        <taxon>Flavobacteriaceae</taxon>
        <taxon>Tenacibaculum</taxon>
    </lineage>
</organism>
<evidence type="ECO:0000313" key="3">
    <source>
        <dbReference type="Proteomes" id="UP000222163"/>
    </source>
</evidence>
<comment type="caution">
    <text evidence="2">The sequence shown here is derived from an EMBL/GenBank/DDBJ whole genome shotgun (WGS) entry which is preliminary data.</text>
</comment>
<evidence type="ECO:0000313" key="1">
    <source>
        <dbReference type="EMBL" id="MDP2541572.1"/>
    </source>
</evidence>
<reference evidence="1 4" key="3">
    <citation type="submission" date="2023-07" db="EMBL/GenBank/DDBJ databases">
        <title>Genome content predicts the carbon catabolic preferences of heterotrophic bacteria.</title>
        <authorList>
            <person name="Gralka M."/>
        </authorList>
    </citation>
    <scope>NUCLEOTIDE SEQUENCE [LARGE SCALE GENOMIC DNA]</scope>
    <source>
        <strain evidence="1 4">4G03</strain>
    </source>
</reference>
<gene>
    <name evidence="2" type="ORF">CSC81_10075</name>
    <name evidence="1" type="ORF">Q8W23_08820</name>
</gene>
<name>A0A2G1BTR8_9FLAO</name>
<accession>A0A2G1BTR8</accession>
<dbReference type="EMBL" id="PDUU01000008">
    <property type="protein sequence ID" value="PHN97416.1"/>
    <property type="molecule type" value="Genomic_DNA"/>
</dbReference>
<reference evidence="2 3" key="1">
    <citation type="journal article" date="2016" name="Nat. Commun.">
        <title>Microbial interactions lead to rapid micro-scale successions on model marine particles.</title>
        <authorList>
            <person name="Datta M.S."/>
            <person name="Sliwerska E."/>
            <person name="Gore J."/>
            <person name="Polz M.F."/>
            <person name="Cordero O.X."/>
        </authorList>
    </citation>
    <scope>NUCLEOTIDE SEQUENCE [LARGE SCALE GENOMIC DNA]</scope>
    <source>
        <strain evidence="2 3">4G03</strain>
    </source>
</reference>
<dbReference type="Proteomes" id="UP000222163">
    <property type="component" value="Unassembled WGS sequence"/>
</dbReference>
<dbReference type="EMBL" id="JAUYVU010000006">
    <property type="protein sequence ID" value="MDP2541572.1"/>
    <property type="molecule type" value="Genomic_DNA"/>
</dbReference>
<sequence>MNTDVDVLKEDLYDKIAEINDENVLKAIHTLVDNMKNETFEEATTEKRDLTGYIKEWVKNM</sequence>
<proteinExistence type="predicted"/>
<reference evidence="2" key="2">
    <citation type="submission" date="2017-10" db="EMBL/GenBank/DDBJ databases">
        <authorList>
            <person name="Enke T.N."/>
            <person name="Cordero O.X."/>
        </authorList>
    </citation>
    <scope>NUCLEOTIDE SEQUENCE</scope>
    <source>
        <strain evidence="2">4G03</strain>
    </source>
</reference>
<evidence type="ECO:0000313" key="4">
    <source>
        <dbReference type="Proteomes" id="UP001242342"/>
    </source>
</evidence>
<dbReference type="AlphaFoldDB" id="A0A2G1BTR8"/>
<dbReference type="RefSeq" id="WP_099215626.1">
    <property type="nucleotide sequence ID" value="NZ_JAUYVU010000006.1"/>
</dbReference>